<evidence type="ECO:0000256" key="2">
    <source>
        <dbReference type="ARBA" id="ARBA00022691"/>
    </source>
</evidence>
<evidence type="ECO:0000256" key="5">
    <source>
        <dbReference type="ARBA" id="ARBA00023014"/>
    </source>
</evidence>
<dbReference type="SUPFAM" id="SSF102114">
    <property type="entry name" value="Radical SAM enzymes"/>
    <property type="match status" value="1"/>
</dbReference>
<dbReference type="SFLD" id="SFLDS00029">
    <property type="entry name" value="Radical_SAM"/>
    <property type="match status" value="1"/>
</dbReference>
<dbReference type="GO" id="GO:0003824">
    <property type="term" value="F:catalytic activity"/>
    <property type="evidence" value="ECO:0007669"/>
    <property type="project" value="InterPro"/>
</dbReference>
<sequence>MRNTTVMNNKKRKILLIEPNYKNKYPPIGLMKIASYHRLLGDDVKFYKGDLKDLVVDELFEECLVKLAKIDSSINWIQKAFFIKQFIKSGKKHFIELLELKETRYASLAIEVIDEFSKTFRKKNYEPFWDRIYVTTLFTFYWKITVDTINFVKPLVNDSSQIFVGGVLASLLHKELEEATGIKPHQGLLDRPGMLDPNIKEAKKIIIDNLPLDYSILDEIDYQYPTESAYFTFMTKGCTRKCAFCSVPILEPTYKPKIETKGKFDEIKELYGEQQNLLLMDNNVLASPNFAEIIQEIKDMGFVKGTTWEEPNQLEIAIRNLQNHPNTRAYTKRSFRLFHELIKRLKGENQQFAYNVLDDCQLLNFETTTKENLIKAYNELKDLNEKYRIKSKKLRYVDFNQGTDARYVTDEFMKLMSEIPIRPLRIAFDYIGIRKQYENAVKLAAKYGIRELSNYILYNFNDKPEDLYNRLEININLCHEHNIDIFSFPMKYIPLFGEDAKHREYTGKHWNKKFIRAVQSVLNVTKGIVAPASKKEQTSFFHKAFGNNIEEYFEILYMPETYIVYRSVFEKTLGYTDIWKQEYQSIKKSKDWQEAKGIIESNDFSNIEERTINPVIREFLRHYQIQRSTLKNEDKEYMTLKKQYDKLIKSDRFIDLTLTYDFEDEQPTIKSKKKIIQLK</sequence>
<accession>A0A840KB84</accession>
<evidence type="ECO:0000256" key="3">
    <source>
        <dbReference type="ARBA" id="ARBA00022723"/>
    </source>
</evidence>
<dbReference type="EMBL" id="JACHLE010000001">
    <property type="protein sequence ID" value="MBB4804803.1"/>
    <property type="molecule type" value="Genomic_DNA"/>
</dbReference>
<comment type="caution">
    <text evidence="6">The sequence shown here is derived from an EMBL/GenBank/DDBJ whole genome shotgun (WGS) entry which is preliminary data.</text>
</comment>
<gene>
    <name evidence="6" type="ORF">HNP38_000075</name>
</gene>
<keyword evidence="3" id="KW-0479">Metal-binding</keyword>
<dbReference type="PANTHER" id="PTHR43409:SF7">
    <property type="entry name" value="BLL1977 PROTEIN"/>
    <property type="match status" value="1"/>
</dbReference>
<keyword evidence="7" id="KW-1185">Reference proteome</keyword>
<evidence type="ECO:0000256" key="1">
    <source>
        <dbReference type="ARBA" id="ARBA00001966"/>
    </source>
</evidence>
<dbReference type="PANTHER" id="PTHR43409">
    <property type="entry name" value="ANAEROBIC MAGNESIUM-PROTOPORPHYRIN IX MONOMETHYL ESTER CYCLASE-RELATED"/>
    <property type="match status" value="1"/>
</dbReference>
<dbReference type="InterPro" id="IPR058240">
    <property type="entry name" value="rSAM_sf"/>
</dbReference>
<dbReference type="GO" id="GO:0051536">
    <property type="term" value="F:iron-sulfur cluster binding"/>
    <property type="evidence" value="ECO:0007669"/>
    <property type="project" value="UniProtKB-KW"/>
</dbReference>
<name>A0A840KB84_9FLAO</name>
<evidence type="ECO:0000313" key="6">
    <source>
        <dbReference type="EMBL" id="MBB4804803.1"/>
    </source>
</evidence>
<keyword evidence="5" id="KW-0411">Iron-sulfur</keyword>
<dbReference type="AlphaFoldDB" id="A0A840KB84"/>
<organism evidence="6 7">
    <name type="scientific">Chryseobacterium defluvii</name>
    <dbReference type="NCBI Taxonomy" id="160396"/>
    <lineage>
        <taxon>Bacteria</taxon>
        <taxon>Pseudomonadati</taxon>
        <taxon>Bacteroidota</taxon>
        <taxon>Flavobacteriia</taxon>
        <taxon>Flavobacteriales</taxon>
        <taxon>Weeksellaceae</taxon>
        <taxon>Chryseobacterium group</taxon>
        <taxon>Chryseobacterium</taxon>
    </lineage>
</organism>
<keyword evidence="2" id="KW-0949">S-adenosyl-L-methionine</keyword>
<comment type="cofactor">
    <cofactor evidence="1">
        <name>[4Fe-4S] cluster</name>
        <dbReference type="ChEBI" id="CHEBI:49883"/>
    </cofactor>
</comment>
<protein>
    <recommendedName>
        <fullName evidence="8">Radical SAM superfamily enzyme YgiQ (UPF0313 family)</fullName>
    </recommendedName>
</protein>
<proteinExistence type="predicted"/>
<keyword evidence="4" id="KW-0408">Iron</keyword>
<reference evidence="6 7" key="1">
    <citation type="submission" date="2020-08" db="EMBL/GenBank/DDBJ databases">
        <title>Functional genomics of gut bacteria from endangered species of beetles.</title>
        <authorList>
            <person name="Carlos-Shanley C."/>
        </authorList>
    </citation>
    <scope>NUCLEOTIDE SEQUENCE [LARGE SCALE GENOMIC DNA]</scope>
    <source>
        <strain evidence="6 7">S00151</strain>
    </source>
</reference>
<evidence type="ECO:0000313" key="7">
    <source>
        <dbReference type="Proteomes" id="UP000592180"/>
    </source>
</evidence>
<dbReference type="Proteomes" id="UP000592180">
    <property type="component" value="Unassembled WGS sequence"/>
</dbReference>
<dbReference type="GO" id="GO:0005829">
    <property type="term" value="C:cytosol"/>
    <property type="evidence" value="ECO:0007669"/>
    <property type="project" value="TreeGrafter"/>
</dbReference>
<dbReference type="InterPro" id="IPR051198">
    <property type="entry name" value="BchE-like"/>
</dbReference>
<evidence type="ECO:0008006" key="8">
    <source>
        <dbReference type="Google" id="ProtNLM"/>
    </source>
</evidence>
<dbReference type="GO" id="GO:0046872">
    <property type="term" value="F:metal ion binding"/>
    <property type="evidence" value="ECO:0007669"/>
    <property type="project" value="UniProtKB-KW"/>
</dbReference>
<evidence type="ECO:0000256" key="4">
    <source>
        <dbReference type="ARBA" id="ARBA00023004"/>
    </source>
</evidence>
<dbReference type="InterPro" id="IPR007197">
    <property type="entry name" value="rSAM"/>
</dbReference>
<dbReference type="RefSeq" id="WP_184182755.1">
    <property type="nucleotide sequence ID" value="NZ_JACHLE010000001.1"/>
</dbReference>